<evidence type="ECO:0000259" key="3">
    <source>
        <dbReference type="Pfam" id="PF15995"/>
    </source>
</evidence>
<dbReference type="InterPro" id="IPR031935">
    <property type="entry name" value="DUF4770"/>
</dbReference>
<dbReference type="OrthoDB" id="6613664at2759"/>
<keyword evidence="5" id="KW-1185">Reference proteome</keyword>
<feature type="region of interest" description="Disordered" evidence="1">
    <location>
        <begin position="227"/>
        <end position="247"/>
    </location>
</feature>
<dbReference type="Proteomes" id="UP000095300">
    <property type="component" value="Unassembled WGS sequence"/>
</dbReference>
<feature type="domain" description="DUF4770" evidence="2">
    <location>
        <begin position="86"/>
        <end position="318"/>
    </location>
</feature>
<dbReference type="EnsemblMetazoa" id="SCAU000622-RB">
    <property type="protein sequence ID" value="SCAU000622-PB"/>
    <property type="gene ID" value="SCAU000622"/>
</dbReference>
<organism evidence="4 5">
    <name type="scientific">Stomoxys calcitrans</name>
    <name type="common">Stable fly</name>
    <name type="synonym">Conops calcitrans</name>
    <dbReference type="NCBI Taxonomy" id="35570"/>
    <lineage>
        <taxon>Eukaryota</taxon>
        <taxon>Metazoa</taxon>
        <taxon>Ecdysozoa</taxon>
        <taxon>Arthropoda</taxon>
        <taxon>Hexapoda</taxon>
        <taxon>Insecta</taxon>
        <taxon>Pterygota</taxon>
        <taxon>Neoptera</taxon>
        <taxon>Endopterygota</taxon>
        <taxon>Diptera</taxon>
        <taxon>Brachycera</taxon>
        <taxon>Muscomorpha</taxon>
        <taxon>Muscoidea</taxon>
        <taxon>Muscidae</taxon>
        <taxon>Stomoxys</taxon>
    </lineage>
</organism>
<dbReference type="PANTHER" id="PTHR41967">
    <property type="entry name" value="FI19406P1-RELATED"/>
    <property type="match status" value="1"/>
</dbReference>
<proteinExistence type="predicted"/>
<dbReference type="Pfam" id="PF15995">
    <property type="entry name" value="DUF4771"/>
    <property type="match status" value="1"/>
</dbReference>
<dbReference type="PANTHER" id="PTHR41967:SF6">
    <property type="entry name" value="FI19406P1-RELATED"/>
    <property type="match status" value="1"/>
</dbReference>
<dbReference type="EnsemblMetazoa" id="SCAU000622-RA">
    <property type="protein sequence ID" value="SCAU000622-PA"/>
    <property type="gene ID" value="SCAU000622"/>
</dbReference>
<reference evidence="5" key="1">
    <citation type="submission" date="2015-05" db="EMBL/GenBank/DDBJ databases">
        <authorList>
            <person name="Wilson R.K."/>
            <person name="Warren W.C."/>
            <person name="Olafson P."/>
        </authorList>
    </citation>
    <scope>NUCLEOTIDE SEQUENCE [LARGE SCALE GENOMIC DNA]</scope>
    <source>
        <strain evidence="5">USDA</strain>
    </source>
</reference>
<evidence type="ECO:0000313" key="5">
    <source>
        <dbReference type="Proteomes" id="UP000095300"/>
    </source>
</evidence>
<dbReference type="VEuPathDB" id="VectorBase:SCAU000622"/>
<reference evidence="4" key="2">
    <citation type="submission" date="2020-05" db="UniProtKB">
        <authorList>
            <consortium name="EnsemblMetazoa"/>
        </authorList>
    </citation>
    <scope>IDENTIFICATION</scope>
    <source>
        <strain evidence="4">USDA</strain>
    </source>
</reference>
<feature type="domain" description="DUF4771" evidence="3">
    <location>
        <begin position="660"/>
        <end position="815"/>
    </location>
</feature>
<sequence>MGDRDYSLCPRPQRKQRKNRSLAVLKPPVSAMERNRNFLQNYVNSLQLPPWYRGISTYQMKAAENLAYAILNDLDQKCERHTLHCLTAMGLEPLPTKSQLLTLLALCGGSDIALLWFLKEWLYESPKEDNASKEYSLNEQLIMSCIAHLDMGVTIRELDKILPLRKEKLTKSTTKLSKKKPTKSNEIGLKQKQAIGAARSGAWLECNERRSCRSEIEIASHSTHYRKNFTPSTAKPGPLRLSSDPSSATLGIPEQKFSKRFAPYFEKVKPMVQTRSCYTVPEPGRTANLGQYQEHYEATADNFEGQRWFKDYHIKSAKEKSDVSQILKNFKAAMINETMVQKLIEQHEDVENLNKSFERKLESSFHEISEKLENQKEMTTRQILVQRLQYDIDKYQREFRKMAENHRKHCILDILSCGLDREKSLEENLKPICSETHTPKTSPLSCGKISDESMQLHRATSSCGCVLGKLVGHCKNVKPEMETLWQCEETEDTGYNTNENHQHTEDCGCLLGQGDSCSRHCICCQDRAESSSSLLKFREKYSSQSFFDNHPSSCSLPQEKYFEATTADYCHRFDYSKIFQHKENNSQIMELKMALIEAVDSDIALLSEMQRQEYANENSQEKLNKAINQCYQKLVNHELNKSEIHNLPHSDGRLNYNMDYYDPNDDELMDRMLKDALGIMSEDTQFVLPSMPEAHCLPLLREWIRLRYGKVYRQAELNKLCDTDQMIFKTLTNVGLSVQMPRNRDIGLNLDVDYSCRDYLLKKSQSIRKKFYKNINKALMAQARVLYFAMRPFLCANGPPTNTIFAYVPARNKDICNFRPWKSTEFNEDNRLMAVERLREIQAKRQSLYL</sequence>
<dbReference type="AlphaFoldDB" id="A0A1I8NNH2"/>
<protein>
    <submittedName>
        <fullName evidence="4">Uncharacterized protein</fullName>
    </submittedName>
</protein>
<evidence type="ECO:0000256" key="1">
    <source>
        <dbReference type="SAM" id="MobiDB-lite"/>
    </source>
</evidence>
<name>A0A1I8NNH2_STOCA</name>
<dbReference type="InterPro" id="IPR031936">
    <property type="entry name" value="DUF4771"/>
</dbReference>
<dbReference type="Pfam" id="PF15994">
    <property type="entry name" value="DUF4770"/>
    <property type="match status" value="1"/>
</dbReference>
<accession>A0A1I8NNH2</accession>
<evidence type="ECO:0000313" key="4">
    <source>
        <dbReference type="EnsemblMetazoa" id="SCAU000622-PB"/>
    </source>
</evidence>
<feature type="region of interest" description="Disordered" evidence="1">
    <location>
        <begin position="1"/>
        <end position="20"/>
    </location>
</feature>
<evidence type="ECO:0000259" key="2">
    <source>
        <dbReference type="Pfam" id="PF15994"/>
    </source>
</evidence>
<gene>
    <name evidence="4" type="primary">106081500</name>
</gene>